<dbReference type="RefSeq" id="WP_106522465.1">
    <property type="nucleotide sequence ID" value="NZ_PYGD01000002.1"/>
</dbReference>
<dbReference type="InterPro" id="IPR050471">
    <property type="entry name" value="AB_hydrolase"/>
</dbReference>
<dbReference type="Proteomes" id="UP000240572">
    <property type="component" value="Unassembled WGS sequence"/>
</dbReference>
<gene>
    <name evidence="2" type="ORF">B0I18_102434</name>
</gene>
<dbReference type="InterPro" id="IPR029058">
    <property type="entry name" value="AB_hydrolase_fold"/>
</dbReference>
<name>A0A2P8D8B2_9BACT</name>
<dbReference type="OrthoDB" id="2247630at2"/>
<dbReference type="InterPro" id="IPR000073">
    <property type="entry name" value="AB_hydrolase_1"/>
</dbReference>
<sequence length="271" mass="29265">MISSGIQQQQPYCGYATVNGISMYYERYGDTGGIPLVFIHGGGSTIPSNWSDLLPLFTPHYPVIAMELQAHGRSGDRDAPESFAQDAADVLALLDHLAIDKAIFIGFSDGACTTLELAIHHPARVDKIVVISGNYKRTGMVPGFFEELEQVSFAGMPQVLKEAYLQVNPSEEGLLNMFHKDKARRLAFSDWTDENLVSISAPALLIVGDRDVITVAHMHAMAGLIPGGRLAVLPGTHGSFIGEALTKVPHSPMSQITAGIIRAFIDTVYDG</sequence>
<evidence type="ECO:0000313" key="2">
    <source>
        <dbReference type="EMBL" id="PSK93464.1"/>
    </source>
</evidence>
<dbReference type="Pfam" id="PF00561">
    <property type="entry name" value="Abhydrolase_1"/>
    <property type="match status" value="1"/>
</dbReference>
<dbReference type="Gene3D" id="3.40.50.1820">
    <property type="entry name" value="alpha/beta hydrolase"/>
    <property type="match status" value="1"/>
</dbReference>
<proteinExistence type="predicted"/>
<reference evidence="2 3" key="1">
    <citation type="submission" date="2018-03" db="EMBL/GenBank/DDBJ databases">
        <title>Genomic Encyclopedia of Type Strains, Phase III (KMG-III): the genomes of soil and plant-associated and newly described type strains.</title>
        <authorList>
            <person name="Whitman W."/>
        </authorList>
    </citation>
    <scope>NUCLEOTIDE SEQUENCE [LARGE SCALE GENOMIC DNA]</scope>
    <source>
        <strain evidence="2 3">CGMCC 1.12700</strain>
    </source>
</reference>
<dbReference type="AlphaFoldDB" id="A0A2P8D8B2"/>
<protein>
    <submittedName>
        <fullName evidence="2">Pimeloyl-ACP methyl ester carboxylesterase</fullName>
    </submittedName>
</protein>
<dbReference type="SUPFAM" id="SSF53474">
    <property type="entry name" value="alpha/beta-Hydrolases"/>
    <property type="match status" value="1"/>
</dbReference>
<keyword evidence="3" id="KW-1185">Reference proteome</keyword>
<accession>A0A2P8D8B2</accession>
<evidence type="ECO:0000259" key="1">
    <source>
        <dbReference type="Pfam" id="PF00561"/>
    </source>
</evidence>
<dbReference type="PANTHER" id="PTHR43433:SF1">
    <property type="entry name" value="BLL5160 PROTEIN"/>
    <property type="match status" value="1"/>
</dbReference>
<dbReference type="EMBL" id="PYGD01000002">
    <property type="protein sequence ID" value="PSK93464.1"/>
    <property type="molecule type" value="Genomic_DNA"/>
</dbReference>
<comment type="caution">
    <text evidence="2">The sequence shown here is derived from an EMBL/GenBank/DDBJ whole genome shotgun (WGS) entry which is preliminary data.</text>
</comment>
<feature type="domain" description="AB hydrolase-1" evidence="1">
    <location>
        <begin position="35"/>
        <end position="168"/>
    </location>
</feature>
<dbReference type="PANTHER" id="PTHR43433">
    <property type="entry name" value="HYDROLASE, ALPHA/BETA FOLD FAMILY PROTEIN"/>
    <property type="match status" value="1"/>
</dbReference>
<evidence type="ECO:0000313" key="3">
    <source>
        <dbReference type="Proteomes" id="UP000240572"/>
    </source>
</evidence>
<organism evidence="2 3">
    <name type="scientific">Taibaiella chishuiensis</name>
    <dbReference type="NCBI Taxonomy" id="1434707"/>
    <lineage>
        <taxon>Bacteria</taxon>
        <taxon>Pseudomonadati</taxon>
        <taxon>Bacteroidota</taxon>
        <taxon>Chitinophagia</taxon>
        <taxon>Chitinophagales</taxon>
        <taxon>Chitinophagaceae</taxon>
        <taxon>Taibaiella</taxon>
    </lineage>
</organism>